<feature type="domain" description="Signal transduction histidine kinase internal region" evidence="2">
    <location>
        <begin position="180"/>
        <end position="257"/>
    </location>
</feature>
<feature type="transmembrane region" description="Helical" evidence="1">
    <location>
        <begin position="141"/>
        <end position="159"/>
    </location>
</feature>
<evidence type="ECO:0000259" key="2">
    <source>
        <dbReference type="Pfam" id="PF06580"/>
    </source>
</evidence>
<keyword evidence="3" id="KW-0808">Transferase</keyword>
<dbReference type="SUPFAM" id="SSF55874">
    <property type="entry name" value="ATPase domain of HSP90 chaperone/DNA topoisomerase II/histidine kinase"/>
    <property type="match status" value="1"/>
</dbReference>
<dbReference type="Pfam" id="PF06580">
    <property type="entry name" value="His_kinase"/>
    <property type="match status" value="1"/>
</dbReference>
<keyword evidence="4" id="KW-1185">Reference proteome</keyword>
<dbReference type="Proteomes" id="UP000559626">
    <property type="component" value="Unassembled WGS sequence"/>
</dbReference>
<dbReference type="GO" id="GO:0016020">
    <property type="term" value="C:membrane"/>
    <property type="evidence" value="ECO:0007669"/>
    <property type="project" value="InterPro"/>
</dbReference>
<feature type="transmembrane region" description="Helical" evidence="1">
    <location>
        <begin position="74"/>
        <end position="94"/>
    </location>
</feature>
<keyword evidence="1" id="KW-1133">Transmembrane helix</keyword>
<dbReference type="RefSeq" id="WP_169532639.1">
    <property type="nucleotide sequence ID" value="NZ_JABBGH010000003.1"/>
</dbReference>
<dbReference type="Gene3D" id="3.30.565.10">
    <property type="entry name" value="Histidine kinase-like ATPase, C-terminal domain"/>
    <property type="match status" value="1"/>
</dbReference>
<evidence type="ECO:0000313" key="3">
    <source>
        <dbReference type="EMBL" id="NML66937.1"/>
    </source>
</evidence>
<dbReference type="InterPro" id="IPR010559">
    <property type="entry name" value="Sig_transdc_His_kin_internal"/>
</dbReference>
<feature type="transmembrane region" description="Helical" evidence="1">
    <location>
        <begin position="12"/>
        <end position="29"/>
    </location>
</feature>
<dbReference type="PANTHER" id="PTHR34220:SF7">
    <property type="entry name" value="SENSOR HISTIDINE KINASE YPDA"/>
    <property type="match status" value="1"/>
</dbReference>
<dbReference type="InterPro" id="IPR036890">
    <property type="entry name" value="HATPase_C_sf"/>
</dbReference>
<proteinExistence type="predicted"/>
<evidence type="ECO:0000313" key="4">
    <source>
        <dbReference type="Proteomes" id="UP000559626"/>
    </source>
</evidence>
<keyword evidence="1" id="KW-0472">Membrane</keyword>
<accession>A0A7Y0AGK1</accession>
<dbReference type="EMBL" id="JABBGH010000003">
    <property type="protein sequence ID" value="NML66937.1"/>
    <property type="molecule type" value="Genomic_DNA"/>
</dbReference>
<keyword evidence="1" id="KW-0812">Transmembrane</keyword>
<organism evidence="3 4">
    <name type="scientific">Hymenobacter polaris</name>
    <dbReference type="NCBI Taxonomy" id="2682546"/>
    <lineage>
        <taxon>Bacteria</taxon>
        <taxon>Pseudomonadati</taxon>
        <taxon>Bacteroidota</taxon>
        <taxon>Cytophagia</taxon>
        <taxon>Cytophagales</taxon>
        <taxon>Hymenobacteraceae</taxon>
        <taxon>Hymenobacter</taxon>
    </lineage>
</organism>
<name>A0A7Y0AGK1_9BACT</name>
<dbReference type="GO" id="GO:0000155">
    <property type="term" value="F:phosphorelay sensor kinase activity"/>
    <property type="evidence" value="ECO:0007669"/>
    <property type="project" value="InterPro"/>
</dbReference>
<dbReference type="PANTHER" id="PTHR34220">
    <property type="entry name" value="SENSOR HISTIDINE KINASE YPDA"/>
    <property type="match status" value="1"/>
</dbReference>
<reference evidence="3 4" key="1">
    <citation type="submission" date="2020-04" db="EMBL/GenBank/DDBJ databases">
        <title>Hymenobacter polaris sp. nov., isolated from Arctic soil.</title>
        <authorList>
            <person name="Dahal R.H."/>
        </authorList>
    </citation>
    <scope>NUCLEOTIDE SEQUENCE [LARGE SCALE GENOMIC DNA]</scope>
    <source>
        <strain evidence="3 4">RP-2-7</strain>
    </source>
</reference>
<sequence length="375" mass="41790">MPLRLLRPASTLLLHALVWGLVGALLWAQQPDYPGPKPAEFWLTQAVVFGLLAALFYLNVGWAAPRLLHRRRGLPFVVVNVAAGLAILALHQQVATRLQVPELVARGREAVMDPPNPWSAPRPHFVPGPAEAEGSAFFDPGVLLLVLMVLGLATSLAAMQKAQRDAELRQELERRQVATELSLLKAQINPHFFFNTLNNIYALTIVDGEQARAALHRLSRMMRYVLYETPSGHTRLSQEISFLRDYIALMHLRLTDQVEVVFETPQDPAAPDPYLAPMLFQPYVENAFKHGVSASAPSRITICLGQPQPQQVVMCVRNTLFDRQKLVADDEPGGIGLANTQRRLDLLYPGRHELQIVSPTPTHEYEVCLSLNLQP</sequence>
<dbReference type="InterPro" id="IPR050640">
    <property type="entry name" value="Bact_2-comp_sensor_kinase"/>
</dbReference>
<protein>
    <submittedName>
        <fullName evidence="3">Histidine kinase</fullName>
    </submittedName>
</protein>
<comment type="caution">
    <text evidence="3">The sequence shown here is derived from an EMBL/GenBank/DDBJ whole genome shotgun (WGS) entry which is preliminary data.</text>
</comment>
<gene>
    <name evidence="3" type="ORF">HHL22_17160</name>
</gene>
<keyword evidence="3" id="KW-0418">Kinase</keyword>
<dbReference type="AlphaFoldDB" id="A0A7Y0AGK1"/>
<evidence type="ECO:0000256" key="1">
    <source>
        <dbReference type="SAM" id="Phobius"/>
    </source>
</evidence>
<feature type="transmembrane region" description="Helical" evidence="1">
    <location>
        <begin position="41"/>
        <end position="62"/>
    </location>
</feature>